<keyword evidence="3" id="KW-1185">Reference proteome</keyword>
<dbReference type="Proteomes" id="UP000234323">
    <property type="component" value="Unassembled WGS sequence"/>
</dbReference>
<comment type="caution">
    <text evidence="2">The sequence shown here is derived from an EMBL/GenBank/DDBJ whole genome shotgun (WGS) entry which is preliminary data.</text>
</comment>
<evidence type="ECO:0000313" key="2">
    <source>
        <dbReference type="EMBL" id="PKY41299.1"/>
    </source>
</evidence>
<feature type="region of interest" description="Disordered" evidence="1">
    <location>
        <begin position="113"/>
        <end position="150"/>
    </location>
</feature>
<sequence>MFCALFDLVKQLTGLFVQFQHIHKAGWNCIIADLDYAQAKGLRFVLNEMDGTKTESEDIINKLFNNIQMADESTSGLRRKLDQERFTAINIHQKYSIPNRGRDKGLIAQNVQSNKSKAHMQAKKSNMTKSVPVKRKQNRQSNNNKKKSKKTIVIDSDIEEDYLALKERELALREREAKICVMELSNSEKERQLNLADYSRLQNCKTTL</sequence>
<evidence type="ECO:0000313" key="3">
    <source>
        <dbReference type="Proteomes" id="UP000234323"/>
    </source>
</evidence>
<name>A0A2I1G3T6_9GLOM</name>
<protein>
    <submittedName>
        <fullName evidence="2">Uncharacterized protein</fullName>
    </submittedName>
</protein>
<proteinExistence type="predicted"/>
<dbReference type="VEuPathDB" id="FungiDB:FUN_023029"/>
<evidence type="ECO:0000256" key="1">
    <source>
        <dbReference type="SAM" id="MobiDB-lite"/>
    </source>
</evidence>
<reference evidence="2 3" key="1">
    <citation type="submission" date="2015-10" db="EMBL/GenBank/DDBJ databases">
        <title>Genome analyses suggest a sexual origin of heterokaryosis in a supposedly ancient asexual fungus.</title>
        <authorList>
            <person name="Ropars J."/>
            <person name="Sedzielewska K."/>
            <person name="Noel J."/>
            <person name="Charron P."/>
            <person name="Farinelli L."/>
            <person name="Marton T."/>
            <person name="Kruger M."/>
            <person name="Pelin A."/>
            <person name="Brachmann A."/>
            <person name="Corradi N."/>
        </authorList>
    </citation>
    <scope>NUCLEOTIDE SEQUENCE [LARGE SCALE GENOMIC DNA]</scope>
    <source>
        <strain evidence="2 3">A4</strain>
    </source>
</reference>
<organism evidence="2 3">
    <name type="scientific">Rhizophagus irregularis</name>
    <dbReference type="NCBI Taxonomy" id="588596"/>
    <lineage>
        <taxon>Eukaryota</taxon>
        <taxon>Fungi</taxon>
        <taxon>Fungi incertae sedis</taxon>
        <taxon>Mucoromycota</taxon>
        <taxon>Glomeromycotina</taxon>
        <taxon>Glomeromycetes</taxon>
        <taxon>Glomerales</taxon>
        <taxon>Glomeraceae</taxon>
        <taxon>Rhizophagus</taxon>
    </lineage>
</organism>
<gene>
    <name evidence="2" type="ORF">RhiirA4_454843</name>
</gene>
<dbReference type="VEuPathDB" id="FungiDB:RhiirA1_393845"/>
<dbReference type="EMBL" id="LLXI01000141">
    <property type="protein sequence ID" value="PKY41299.1"/>
    <property type="molecule type" value="Genomic_DNA"/>
</dbReference>
<feature type="compositionally biased region" description="Basic residues" evidence="1">
    <location>
        <begin position="132"/>
        <end position="150"/>
    </location>
</feature>
<accession>A0A2I1G3T6</accession>
<dbReference type="AlphaFoldDB" id="A0A2I1G3T6"/>